<name>A0ABS3ASF5_9BACT</name>
<dbReference type="SUPFAM" id="SSF53756">
    <property type="entry name" value="UDP-Glycosyltransferase/glycogen phosphorylase"/>
    <property type="match status" value="1"/>
</dbReference>
<feature type="domain" description="Spore protein YkvP/CgeB glycosyl transferase-like" evidence="1">
    <location>
        <begin position="240"/>
        <end position="344"/>
    </location>
</feature>
<keyword evidence="3" id="KW-1185">Reference proteome</keyword>
<proteinExistence type="predicted"/>
<protein>
    <submittedName>
        <fullName evidence="2">Glycosyltransferase family 1 protein</fullName>
    </submittedName>
</protein>
<dbReference type="InterPro" id="IPR055259">
    <property type="entry name" value="YkvP/CgeB_Glyco_trans-like"/>
</dbReference>
<comment type="caution">
    <text evidence="2">The sequence shown here is derived from an EMBL/GenBank/DDBJ whole genome shotgun (WGS) entry which is preliminary data.</text>
</comment>
<accession>A0ABS3ASF5</accession>
<evidence type="ECO:0000259" key="1">
    <source>
        <dbReference type="Pfam" id="PF13524"/>
    </source>
</evidence>
<evidence type="ECO:0000313" key="2">
    <source>
        <dbReference type="EMBL" id="MBN4067474.1"/>
    </source>
</evidence>
<reference evidence="2 3" key="1">
    <citation type="submission" date="2021-02" db="EMBL/GenBank/DDBJ databases">
        <title>Activity-based single-cell genomes from oceanic crustal fluid captures similar information to metagenomic and metatranscriptomic surveys with orders of magnitude less sampling.</title>
        <authorList>
            <person name="D'Angelo T.S."/>
            <person name="Orcutt B.N."/>
        </authorList>
    </citation>
    <scope>NUCLEOTIDE SEQUENCE [LARGE SCALE GENOMIC DNA]</scope>
    <source>
        <strain evidence="2">AH-315-G07</strain>
    </source>
</reference>
<dbReference type="Pfam" id="PF13524">
    <property type="entry name" value="Glyco_trans_1_2"/>
    <property type="match status" value="1"/>
</dbReference>
<dbReference type="Proteomes" id="UP000722121">
    <property type="component" value="Unassembled WGS sequence"/>
</dbReference>
<evidence type="ECO:0000313" key="3">
    <source>
        <dbReference type="Proteomes" id="UP000722121"/>
    </source>
</evidence>
<gene>
    <name evidence="2" type="ORF">JYU14_05260</name>
</gene>
<dbReference type="EMBL" id="JAFITR010000157">
    <property type="protein sequence ID" value="MBN4067474.1"/>
    <property type="molecule type" value="Genomic_DNA"/>
</dbReference>
<sequence>MRVAIQSPLFLFGDQKKNYNGFDFAFFKLFKPAIYLPGKKKLKYPRLRQRIRELGLNPNDYEFILSPWGLNRKIDALICFAGRADLPAFAPVKGFHGLKVYHLMDYVFQADRCKKNLVDAGVDYVMGYTDHGKYCPFFHKHYPQYIDKVIPVPFGFGERFQRTVPFQERKQKVIAAGSVNPVRDPMVKNPDDLKEYTTFYQDEEWTHRWRRKLAENTIPLQSMMESVLPQFPKTKDFSYDVVSLFNQYQMFANDEGLLAFPPARTYEGAAVGCTMIAAHHPCYTDLGFEDGVNCILHNPLDLDDFKERTVYYQEHQNELERIAEAGYNLVTSRYTHEKVAHTLFNHIKGCL</sequence>
<organism evidence="2 3">
    <name type="scientific">Simkania negevensis</name>
    <dbReference type="NCBI Taxonomy" id="83561"/>
    <lineage>
        <taxon>Bacteria</taxon>
        <taxon>Pseudomonadati</taxon>
        <taxon>Chlamydiota</taxon>
        <taxon>Chlamydiia</taxon>
        <taxon>Parachlamydiales</taxon>
        <taxon>Simkaniaceae</taxon>
        <taxon>Simkania</taxon>
    </lineage>
</organism>